<keyword evidence="4" id="KW-1185">Reference proteome</keyword>
<dbReference type="Proteomes" id="UP001228049">
    <property type="component" value="Unassembled WGS sequence"/>
</dbReference>
<dbReference type="EMBL" id="JASDAP010000023">
    <property type="protein sequence ID" value="KAK1883329.1"/>
    <property type="molecule type" value="Genomic_DNA"/>
</dbReference>
<evidence type="ECO:0000259" key="2">
    <source>
        <dbReference type="Pfam" id="PF07647"/>
    </source>
</evidence>
<accession>A0AAD9BIJ5</accession>
<dbReference type="PANTHER" id="PTHR12659">
    <property type="entry name" value="RHO-TYPE GTPASE ACTIVATING PROTEIN"/>
    <property type="match status" value="1"/>
</dbReference>
<dbReference type="CDD" id="cd09592">
    <property type="entry name" value="SAM_DLC2"/>
    <property type="match status" value="1"/>
</dbReference>
<feature type="region of interest" description="Disordered" evidence="1">
    <location>
        <begin position="78"/>
        <end position="97"/>
    </location>
</feature>
<evidence type="ECO:0000313" key="3">
    <source>
        <dbReference type="EMBL" id="KAK1883329.1"/>
    </source>
</evidence>
<organism evidence="3 4">
    <name type="scientific">Dissostichus eleginoides</name>
    <name type="common">Patagonian toothfish</name>
    <name type="synonym">Dissostichus amissus</name>
    <dbReference type="NCBI Taxonomy" id="100907"/>
    <lineage>
        <taxon>Eukaryota</taxon>
        <taxon>Metazoa</taxon>
        <taxon>Chordata</taxon>
        <taxon>Craniata</taxon>
        <taxon>Vertebrata</taxon>
        <taxon>Euteleostomi</taxon>
        <taxon>Actinopterygii</taxon>
        <taxon>Neopterygii</taxon>
        <taxon>Teleostei</taxon>
        <taxon>Neoteleostei</taxon>
        <taxon>Acanthomorphata</taxon>
        <taxon>Eupercaria</taxon>
        <taxon>Perciformes</taxon>
        <taxon>Notothenioidei</taxon>
        <taxon>Nototheniidae</taxon>
        <taxon>Dissostichus</taxon>
    </lineage>
</organism>
<feature type="region of interest" description="Disordered" evidence="1">
    <location>
        <begin position="1"/>
        <end position="67"/>
    </location>
</feature>
<evidence type="ECO:0000313" key="4">
    <source>
        <dbReference type="Proteomes" id="UP001228049"/>
    </source>
</evidence>
<sequence length="298" mass="33508">MEAVDSSMEELAVNSVVDATGNEETANDTLDCADNENGIKTTKDEDVRRNAESADSAEDSADATDGRTIEINDIIDSMDQSVKGESTDCESDADSSNEDTYLEAMTPDGHDYYLRLGKTPRRRSALRLSRILARQQLLRRLAQEIEAKEACDWLRAAGFPQYAQLYEDSQFPIDISSVKRDHDFLDRDLVEPLCRRLNTLNKCASMKLDVSHPKKKGDDSDEDDPLAISKRWTFEWSSRRWSRLHDFLLDSTDESSPTGQGEGLLHSTVSSESLLTDLSEQEIRDLLPAQRGLRLRLA</sequence>
<dbReference type="GO" id="GO:0030036">
    <property type="term" value="P:actin cytoskeleton organization"/>
    <property type="evidence" value="ECO:0007669"/>
    <property type="project" value="TreeGrafter"/>
</dbReference>
<dbReference type="InterPro" id="IPR001660">
    <property type="entry name" value="SAM"/>
</dbReference>
<dbReference type="PANTHER" id="PTHR12659:SF8">
    <property type="entry name" value="STAR-RELATED LIPID TRANSFER PROTEIN 13 ISOFORM X1"/>
    <property type="match status" value="1"/>
</dbReference>
<protein>
    <submittedName>
        <fullName evidence="3">StAR-related lipid transfer protein 13</fullName>
    </submittedName>
</protein>
<feature type="compositionally biased region" description="Basic and acidic residues" evidence="1">
    <location>
        <begin position="41"/>
        <end position="52"/>
    </location>
</feature>
<comment type="caution">
    <text evidence="3">The sequence shown here is derived from an EMBL/GenBank/DDBJ whole genome shotgun (WGS) entry which is preliminary data.</text>
</comment>
<dbReference type="Gene3D" id="1.10.287.2070">
    <property type="match status" value="1"/>
</dbReference>
<evidence type="ECO:0000256" key="1">
    <source>
        <dbReference type="SAM" id="MobiDB-lite"/>
    </source>
</evidence>
<proteinExistence type="predicted"/>
<feature type="compositionally biased region" description="Acidic residues" evidence="1">
    <location>
        <begin position="87"/>
        <end position="97"/>
    </location>
</feature>
<gene>
    <name evidence="3" type="ORF">KUDE01_024103</name>
</gene>
<dbReference type="AlphaFoldDB" id="A0AAD9BIJ5"/>
<dbReference type="GO" id="GO:0035023">
    <property type="term" value="P:regulation of Rho protein signal transduction"/>
    <property type="evidence" value="ECO:0007669"/>
    <property type="project" value="TreeGrafter"/>
</dbReference>
<name>A0AAD9BIJ5_DISEL</name>
<dbReference type="FunFam" id="1.10.287.2070:FF:000001">
    <property type="entry name" value="StAR-related lipid transfer domain-containing 13"/>
    <property type="match status" value="1"/>
</dbReference>
<feature type="domain" description="SAM" evidence="2">
    <location>
        <begin position="148"/>
        <end position="207"/>
    </location>
</feature>
<dbReference type="InterPro" id="IPR013761">
    <property type="entry name" value="SAM/pointed_sf"/>
</dbReference>
<reference evidence="3" key="1">
    <citation type="submission" date="2023-04" db="EMBL/GenBank/DDBJ databases">
        <title>Chromosome-level genome of Chaenocephalus aceratus.</title>
        <authorList>
            <person name="Park H."/>
        </authorList>
    </citation>
    <scope>NUCLEOTIDE SEQUENCE</scope>
    <source>
        <strain evidence="3">DE</strain>
        <tissue evidence="3">Muscle</tissue>
    </source>
</reference>
<dbReference type="SUPFAM" id="SSF47769">
    <property type="entry name" value="SAM/Pointed domain"/>
    <property type="match status" value="1"/>
</dbReference>
<dbReference type="GO" id="GO:0005096">
    <property type="term" value="F:GTPase activator activity"/>
    <property type="evidence" value="ECO:0007669"/>
    <property type="project" value="TreeGrafter"/>
</dbReference>
<dbReference type="Pfam" id="PF07647">
    <property type="entry name" value="SAM_2"/>
    <property type="match status" value="1"/>
</dbReference>